<dbReference type="InterPro" id="IPR053204">
    <property type="entry name" value="Oxopyrrolidines_Biosynth-assoc"/>
</dbReference>
<dbReference type="EMBL" id="AP024444">
    <property type="protein sequence ID" value="BCS21683.1"/>
    <property type="molecule type" value="Genomic_DNA"/>
</dbReference>
<reference evidence="2" key="2">
    <citation type="submission" date="2021-02" db="EMBL/GenBank/DDBJ databases">
        <title>Aspergillus puulaauensis MK2 genome sequence.</title>
        <authorList>
            <person name="Futagami T."/>
            <person name="Mori K."/>
            <person name="Kadooka C."/>
            <person name="Tanaka T."/>
        </authorList>
    </citation>
    <scope>NUCLEOTIDE SEQUENCE</scope>
    <source>
        <strain evidence="2">MK2</strain>
    </source>
</reference>
<dbReference type="PANTHER" id="PTHR38797">
    <property type="entry name" value="NUCLEAR PORE COMPLEX PROTEIN NUP85-RELATED"/>
    <property type="match status" value="1"/>
</dbReference>
<dbReference type="Pfam" id="PF12311">
    <property type="entry name" value="DUF3632"/>
    <property type="match status" value="1"/>
</dbReference>
<keyword evidence="3" id="KW-1185">Reference proteome</keyword>
<sequence length="313" mass="35661">MSEPSSNHEVGGYTTRNAFRILKRYIESEERFAMEGTCEELYQMISQDVPADKQRSTSQSIQPQDRVAEDVSSQDETSQSQANQGCRSKSDHILSEAILCVSLDIPYNHEAQTKLLHLARELSMCDILNKTHGRSIMVSGNSVRGPRTYRDYDYFRYVGMPYLHQEAGRYVNGSISNEAEATRTLNATAFQARLASAGCLNTIASMIWDMMGLEWDNSPRESTLIKVVSVWVIYAGYFFFNKMVIDPMPVNEDNQRMFKAVRLYQGPIFGLERWNFWQEQLLRSSQDPSVTAEARDMGLRAADLMAALSRNIR</sequence>
<protein>
    <submittedName>
        <fullName evidence="2">Uncharacterized protein</fullName>
    </submittedName>
</protein>
<accession>A0A7R8ALM4</accession>
<evidence type="ECO:0000313" key="3">
    <source>
        <dbReference type="Proteomes" id="UP000654913"/>
    </source>
</evidence>
<reference evidence="2" key="1">
    <citation type="submission" date="2021-01" db="EMBL/GenBank/DDBJ databases">
        <authorList>
            <consortium name="Aspergillus puulaauensis MK2 genome sequencing consortium"/>
            <person name="Kazuki M."/>
            <person name="Futagami T."/>
        </authorList>
    </citation>
    <scope>NUCLEOTIDE SEQUENCE</scope>
    <source>
        <strain evidence="2">MK2</strain>
    </source>
</reference>
<dbReference type="AlphaFoldDB" id="A0A7R8ALM4"/>
<evidence type="ECO:0000256" key="1">
    <source>
        <dbReference type="SAM" id="MobiDB-lite"/>
    </source>
</evidence>
<name>A0A7R8ALM4_9EURO</name>
<gene>
    <name evidence="2" type="ORF">APUU_22115S</name>
</gene>
<feature type="region of interest" description="Disordered" evidence="1">
    <location>
        <begin position="49"/>
        <end position="87"/>
    </location>
</feature>
<proteinExistence type="predicted"/>
<dbReference type="InterPro" id="IPR022085">
    <property type="entry name" value="OpdG"/>
</dbReference>
<feature type="compositionally biased region" description="Polar residues" evidence="1">
    <location>
        <begin position="74"/>
        <end position="87"/>
    </location>
</feature>
<dbReference type="Proteomes" id="UP000654913">
    <property type="component" value="Chromosome 2"/>
</dbReference>
<dbReference type="PANTHER" id="PTHR38797:SF4">
    <property type="entry name" value="NUCLEAR PORE COMPLEX PROTEIN NUP85"/>
    <property type="match status" value="1"/>
</dbReference>
<dbReference type="OrthoDB" id="3350591at2759"/>
<evidence type="ECO:0000313" key="2">
    <source>
        <dbReference type="EMBL" id="BCS21683.1"/>
    </source>
</evidence>
<dbReference type="GeneID" id="64971688"/>
<dbReference type="RefSeq" id="XP_041553877.1">
    <property type="nucleotide sequence ID" value="XM_041700943.1"/>
</dbReference>
<organism evidence="2 3">
    <name type="scientific">Aspergillus puulaauensis</name>
    <dbReference type="NCBI Taxonomy" id="1220207"/>
    <lineage>
        <taxon>Eukaryota</taxon>
        <taxon>Fungi</taxon>
        <taxon>Dikarya</taxon>
        <taxon>Ascomycota</taxon>
        <taxon>Pezizomycotina</taxon>
        <taxon>Eurotiomycetes</taxon>
        <taxon>Eurotiomycetidae</taxon>
        <taxon>Eurotiales</taxon>
        <taxon>Aspergillaceae</taxon>
        <taxon>Aspergillus</taxon>
    </lineage>
</organism>
<dbReference type="KEGG" id="apuu:APUU_22115S"/>